<dbReference type="Pfam" id="PF05036">
    <property type="entry name" value="SPOR"/>
    <property type="match status" value="1"/>
</dbReference>
<dbReference type="EMBL" id="VJVV01000004">
    <property type="protein sequence ID" value="TRO82302.1"/>
    <property type="molecule type" value="Genomic_DNA"/>
</dbReference>
<dbReference type="SUPFAM" id="SSF63829">
    <property type="entry name" value="Calcium-dependent phosphotriesterase"/>
    <property type="match status" value="1"/>
</dbReference>
<dbReference type="GO" id="GO:0008270">
    <property type="term" value="F:zinc ion binding"/>
    <property type="evidence" value="ECO:0007669"/>
    <property type="project" value="UniProtKB-KW"/>
</dbReference>
<evidence type="ECO:0000256" key="1">
    <source>
        <dbReference type="ARBA" id="ARBA00022737"/>
    </source>
</evidence>
<dbReference type="PANTHER" id="PTHR24104:SF25">
    <property type="entry name" value="PROTEIN LIN-41"/>
    <property type="match status" value="1"/>
</dbReference>
<evidence type="ECO:0000313" key="6">
    <source>
        <dbReference type="Proteomes" id="UP000317155"/>
    </source>
</evidence>
<keyword evidence="6" id="KW-1185">Reference proteome</keyword>
<feature type="domain" description="SPOR" evidence="4">
    <location>
        <begin position="387"/>
        <end position="467"/>
    </location>
</feature>
<evidence type="ECO:0000256" key="3">
    <source>
        <dbReference type="SAM" id="MobiDB-lite"/>
    </source>
</evidence>
<dbReference type="GO" id="GO:0042834">
    <property type="term" value="F:peptidoglycan binding"/>
    <property type="evidence" value="ECO:0007669"/>
    <property type="project" value="InterPro"/>
</dbReference>
<dbReference type="PROSITE" id="PS51724">
    <property type="entry name" value="SPOR"/>
    <property type="match status" value="1"/>
</dbReference>
<gene>
    <name evidence="5" type="ORF">FL622_06920</name>
</gene>
<dbReference type="InterPro" id="IPR011042">
    <property type="entry name" value="6-blade_b-propeller_TolB-like"/>
</dbReference>
<evidence type="ECO:0000259" key="4">
    <source>
        <dbReference type="PROSITE" id="PS51724"/>
    </source>
</evidence>
<organism evidence="5 6">
    <name type="scientific">Trichloromonas acetexigens</name>
    <dbReference type="NCBI Taxonomy" id="38815"/>
    <lineage>
        <taxon>Bacteria</taxon>
        <taxon>Pseudomonadati</taxon>
        <taxon>Thermodesulfobacteriota</taxon>
        <taxon>Desulfuromonadia</taxon>
        <taxon>Desulfuromonadales</taxon>
        <taxon>Trichloromonadaceae</taxon>
        <taxon>Trichloromonas</taxon>
    </lineage>
</organism>
<proteinExistence type="predicted"/>
<dbReference type="Pfam" id="PF01436">
    <property type="entry name" value="NHL"/>
    <property type="match status" value="2"/>
</dbReference>
<comment type="caution">
    <text evidence="5">The sequence shown here is derived from an EMBL/GenBank/DDBJ whole genome shotgun (WGS) entry which is preliminary data.</text>
</comment>
<dbReference type="OrthoDB" id="5480974at2"/>
<feature type="repeat" description="NHL" evidence="2">
    <location>
        <begin position="286"/>
        <end position="329"/>
    </location>
</feature>
<dbReference type="CDD" id="cd05819">
    <property type="entry name" value="NHL"/>
    <property type="match status" value="1"/>
</dbReference>
<dbReference type="PANTHER" id="PTHR24104">
    <property type="entry name" value="E3 UBIQUITIN-PROTEIN LIGASE NHLRC1-RELATED"/>
    <property type="match status" value="1"/>
</dbReference>
<feature type="repeat" description="NHL" evidence="2">
    <location>
        <begin position="238"/>
        <end position="282"/>
    </location>
</feature>
<dbReference type="InterPro" id="IPR050952">
    <property type="entry name" value="TRIM-NHL_E3_ligases"/>
</dbReference>
<sequence length="467" mass="50833">MHHKWKRVSKLQLFMSLRLVFLILVGLGSFFVPSLLWAAAAVQPVRCIGMVANDNVGNDLSYPSSLFYDPAADEIYVTSPLKNKLVLFTADYFPYMSVGAGRGLHSVTSCYVSDNRLYACAGASKDEPRGHLVMLDGAFLPEGKIFFSGFEGADVFLPRKVVVGANGNIYVTGLTGVGVVVLDPAGNFLKTIEPRDDVLGVTEQVAIISMTVGANGNLYLLSEGMGRVYVYDRNEKFLYKFGQKGGESGKLARPRGLAVDDRAGRVYVVDYQRHAVSAFSLEGEFLFEFGGMGQARGWLNYPSDVCVDSFGRVIVADTFNHRIQIYEVVGDGAATAPVTALPEAPGAEIAEVEETAEEVSAPEEAVVATPPTDKRVDRDKAPEVLPEAPRDDYVLQVAFAREPEAAQALLERLAAGGYQVFIYEVDRGDKGLWYKVLIGPFVEKAEAEAMAARLKAEEKLTAIVSKR</sequence>
<dbReference type="Gene3D" id="2.120.10.30">
    <property type="entry name" value="TolB, C-terminal domain"/>
    <property type="match status" value="1"/>
</dbReference>
<keyword evidence="1" id="KW-0677">Repeat</keyword>
<dbReference type="Gene3D" id="3.30.70.1070">
    <property type="entry name" value="Sporulation related repeat"/>
    <property type="match status" value="1"/>
</dbReference>
<dbReference type="PROSITE" id="PS51125">
    <property type="entry name" value="NHL"/>
    <property type="match status" value="2"/>
</dbReference>
<name>A0A550JGH1_9BACT</name>
<accession>A0A550JGH1</accession>
<dbReference type="InterPro" id="IPR036680">
    <property type="entry name" value="SPOR-like_sf"/>
</dbReference>
<dbReference type="Proteomes" id="UP000317155">
    <property type="component" value="Unassembled WGS sequence"/>
</dbReference>
<dbReference type="AlphaFoldDB" id="A0A550JGH1"/>
<feature type="compositionally biased region" description="Low complexity" evidence="3">
    <location>
        <begin position="362"/>
        <end position="371"/>
    </location>
</feature>
<protein>
    <recommendedName>
        <fullName evidence="4">SPOR domain-containing protein</fullName>
    </recommendedName>
</protein>
<feature type="region of interest" description="Disordered" evidence="3">
    <location>
        <begin position="360"/>
        <end position="379"/>
    </location>
</feature>
<dbReference type="SUPFAM" id="SSF110997">
    <property type="entry name" value="Sporulation related repeat"/>
    <property type="match status" value="1"/>
</dbReference>
<evidence type="ECO:0000313" key="5">
    <source>
        <dbReference type="EMBL" id="TRO82302.1"/>
    </source>
</evidence>
<reference evidence="5 6" key="1">
    <citation type="submission" date="2019-07" db="EMBL/GenBank/DDBJ databases">
        <title>Insights of Desulfuromonas acetexigens electromicrobiology.</title>
        <authorList>
            <person name="Katuri K."/>
            <person name="Sapireddy V."/>
            <person name="Shaw D.R."/>
            <person name="Saikaly P."/>
        </authorList>
    </citation>
    <scope>NUCLEOTIDE SEQUENCE [LARGE SCALE GENOMIC DNA]</scope>
    <source>
        <strain evidence="5 6">2873</strain>
    </source>
</reference>
<dbReference type="InterPro" id="IPR007730">
    <property type="entry name" value="SPOR-like_dom"/>
</dbReference>
<dbReference type="InterPro" id="IPR001258">
    <property type="entry name" value="NHL_repeat"/>
</dbReference>
<evidence type="ECO:0000256" key="2">
    <source>
        <dbReference type="PROSITE-ProRule" id="PRU00504"/>
    </source>
</evidence>